<dbReference type="SUPFAM" id="SSF56752">
    <property type="entry name" value="D-aminoacid aminotransferase-like PLP-dependent enzymes"/>
    <property type="match status" value="1"/>
</dbReference>
<dbReference type="AlphaFoldDB" id="A0A1J5THX4"/>
<dbReference type="InterPro" id="IPR036038">
    <property type="entry name" value="Aminotransferase-like"/>
</dbReference>
<evidence type="ECO:0000313" key="7">
    <source>
        <dbReference type="EMBL" id="OIR20551.1"/>
    </source>
</evidence>
<dbReference type="PROSITE" id="PS00770">
    <property type="entry name" value="AA_TRANSFER_CLASS_4"/>
    <property type="match status" value="1"/>
</dbReference>
<evidence type="ECO:0000313" key="8">
    <source>
        <dbReference type="Proteomes" id="UP000183375"/>
    </source>
</evidence>
<dbReference type="PANTHER" id="PTHR42825">
    <property type="entry name" value="AMINO ACID AMINOTRANSFERASE"/>
    <property type="match status" value="1"/>
</dbReference>
<comment type="cofactor">
    <cofactor evidence="1">
        <name>pyridoxal 5'-phosphate</name>
        <dbReference type="ChEBI" id="CHEBI:597326"/>
    </cofactor>
</comment>
<reference evidence="7 8" key="1">
    <citation type="submission" date="2016-08" db="EMBL/GenBank/DDBJ databases">
        <title>New Insights into Marine Group III Euryarchaeota, from dark to light.</title>
        <authorList>
            <person name="Haro-Moreno J.M."/>
            <person name="Rodriguez-Valera F."/>
            <person name="Lopez-Garcia P."/>
            <person name="Moreira D."/>
            <person name="Martin-Cuadrado A.B."/>
        </authorList>
    </citation>
    <scope>NUCLEOTIDE SEQUENCE [LARGE SCALE GENOMIC DNA]</scope>
    <source>
        <strain evidence="7">CG-Epi4</strain>
    </source>
</reference>
<gene>
    <name evidence="7" type="ORF">BEU01_01630</name>
</gene>
<evidence type="ECO:0000256" key="2">
    <source>
        <dbReference type="ARBA" id="ARBA00009320"/>
    </source>
</evidence>
<dbReference type="PANTHER" id="PTHR42825:SF2">
    <property type="entry name" value="BRANCHED-CHAIN-AMINO-ACID AMINOTRANSFERASE 3, CHLOROPLASTIC-RELATED"/>
    <property type="match status" value="1"/>
</dbReference>
<dbReference type="PIRSF" id="PIRSF006468">
    <property type="entry name" value="BCAT1"/>
    <property type="match status" value="1"/>
</dbReference>
<dbReference type="InterPro" id="IPR005786">
    <property type="entry name" value="B_amino_transII"/>
</dbReference>
<dbReference type="GO" id="GO:0009081">
    <property type="term" value="P:branched-chain amino acid metabolic process"/>
    <property type="evidence" value="ECO:0007669"/>
    <property type="project" value="InterPro"/>
</dbReference>
<evidence type="ECO:0000256" key="4">
    <source>
        <dbReference type="ARBA" id="ARBA00022679"/>
    </source>
</evidence>
<dbReference type="InterPro" id="IPR033939">
    <property type="entry name" value="BCAT_family"/>
</dbReference>
<keyword evidence="4" id="KW-0808">Transferase</keyword>
<evidence type="ECO:0000256" key="5">
    <source>
        <dbReference type="ARBA" id="ARBA00022898"/>
    </source>
</evidence>
<evidence type="ECO:0000256" key="1">
    <source>
        <dbReference type="ARBA" id="ARBA00001933"/>
    </source>
</evidence>
<protein>
    <recommendedName>
        <fullName evidence="9">Branched chain amino acid aminotransferase</fullName>
    </recommendedName>
</protein>
<proteinExistence type="inferred from homology"/>
<dbReference type="Pfam" id="PF01063">
    <property type="entry name" value="Aminotran_4"/>
    <property type="match status" value="1"/>
</dbReference>
<dbReference type="EMBL" id="MIYX01000022">
    <property type="protein sequence ID" value="OIR20551.1"/>
    <property type="molecule type" value="Genomic_DNA"/>
</dbReference>
<evidence type="ECO:0008006" key="9">
    <source>
        <dbReference type="Google" id="ProtNLM"/>
    </source>
</evidence>
<dbReference type="CDD" id="cd01557">
    <property type="entry name" value="BCAT_beta_family"/>
    <property type="match status" value="1"/>
</dbReference>
<dbReference type="InterPro" id="IPR043131">
    <property type="entry name" value="BCAT-like_N"/>
</dbReference>
<keyword evidence="5" id="KW-0663">Pyridoxal phosphate</keyword>
<dbReference type="InterPro" id="IPR043132">
    <property type="entry name" value="BCAT-like_C"/>
</dbReference>
<dbReference type="GO" id="GO:0004084">
    <property type="term" value="F:branched-chain-amino-acid transaminase activity"/>
    <property type="evidence" value="ECO:0007669"/>
    <property type="project" value="InterPro"/>
</dbReference>
<dbReference type="NCBIfam" id="NF009897">
    <property type="entry name" value="PRK13357.1"/>
    <property type="match status" value="1"/>
</dbReference>
<dbReference type="Proteomes" id="UP000183375">
    <property type="component" value="Unassembled WGS sequence"/>
</dbReference>
<evidence type="ECO:0000256" key="3">
    <source>
        <dbReference type="ARBA" id="ARBA00022576"/>
    </source>
</evidence>
<comment type="caution">
    <text evidence="7">The sequence shown here is derived from an EMBL/GenBank/DDBJ whole genome shotgun (WGS) entry which is preliminary data.</text>
</comment>
<evidence type="ECO:0000256" key="6">
    <source>
        <dbReference type="RuleBase" id="RU004106"/>
    </source>
</evidence>
<name>A0A1J5THX4_9ARCH</name>
<keyword evidence="3" id="KW-0032">Aminotransferase</keyword>
<organism evidence="7 8">
    <name type="scientific">Marine Group III euryarchaeote CG-Epi4</name>
    <dbReference type="NCBI Taxonomy" id="1888998"/>
    <lineage>
        <taxon>Archaea</taxon>
        <taxon>Methanobacteriati</taxon>
        <taxon>Thermoplasmatota</taxon>
        <taxon>Thermoplasmata</taxon>
        <taxon>Candidatus Thermoprofundales</taxon>
    </lineage>
</organism>
<dbReference type="InterPro" id="IPR001544">
    <property type="entry name" value="Aminotrans_IV"/>
</dbReference>
<sequence>MKPDEIDYDNLTFSFTGTKSMYVSKCKLGEDWKKGQLIPFNDVKISPAATILNYGQGLFEGMKAYRTKSDEIIMFRPEENAKRAANGCLRLSMPEISESVFLDGVTNVVRDNIDYIPSTEKGALYVRPIVFGSGEGLGVAPSSDYTFMVYCSPVGPYFKGGLTPIKLIVTNDYHRAPLKGTGGVKAVGNYVPGMLPSGIAKKQGYAEVIYLDAAEEKYIEEVGAANFFAIFGNKLVTPNLTGSILPGITRDSVLFLAKNELDMEVEERRISIDEVMKADEIFCAGTAAIISPIGSIRYKDNKYNFSNGEVGKITNKLYDFLTDIQFGNKNDRYGWIKKL</sequence>
<dbReference type="Gene3D" id="3.30.470.10">
    <property type="match status" value="1"/>
</dbReference>
<comment type="similarity">
    <text evidence="2 6">Belongs to the class-IV pyridoxal-phosphate-dependent aminotransferase family.</text>
</comment>
<accession>A0A1J5THX4</accession>
<dbReference type="NCBIfam" id="TIGR01123">
    <property type="entry name" value="ilvE_II"/>
    <property type="match status" value="1"/>
</dbReference>
<dbReference type="InterPro" id="IPR018300">
    <property type="entry name" value="Aminotrans_IV_CS"/>
</dbReference>
<dbReference type="Gene3D" id="3.20.10.10">
    <property type="entry name" value="D-amino Acid Aminotransferase, subunit A, domain 2"/>
    <property type="match status" value="1"/>
</dbReference>